<dbReference type="InterPro" id="IPR024571">
    <property type="entry name" value="ERAP1-like_C_dom"/>
</dbReference>
<evidence type="ECO:0000259" key="13">
    <source>
        <dbReference type="Pfam" id="PF11838"/>
    </source>
</evidence>
<dbReference type="Gene3D" id="1.25.50.20">
    <property type="match status" value="1"/>
</dbReference>
<comment type="cofactor">
    <cofactor evidence="9 11">
        <name>Zn(2+)</name>
        <dbReference type="ChEBI" id="CHEBI:29105"/>
    </cofactor>
    <text evidence="9 11">Binds 1 zinc ion per subunit.</text>
</comment>
<gene>
    <name evidence="15" type="ORF">PCAR00345_LOCUS28751</name>
</gene>
<dbReference type="EC" id="3.4.11.-" evidence="11"/>
<accession>A0A7S4F6B4</accession>
<reference evidence="15" key="1">
    <citation type="submission" date="2021-01" db="EMBL/GenBank/DDBJ databases">
        <authorList>
            <person name="Corre E."/>
            <person name="Pelletier E."/>
            <person name="Niang G."/>
            <person name="Scheremetjew M."/>
            <person name="Finn R."/>
            <person name="Kale V."/>
            <person name="Holt S."/>
            <person name="Cochrane G."/>
            <person name="Meng A."/>
            <person name="Brown T."/>
            <person name="Cohen L."/>
        </authorList>
    </citation>
    <scope>NUCLEOTIDE SEQUENCE</scope>
    <source>
        <strain evidence="15">CCMP645</strain>
    </source>
</reference>
<evidence type="ECO:0000313" key="15">
    <source>
        <dbReference type="EMBL" id="CAE0776115.1"/>
    </source>
</evidence>
<feature type="domain" description="ERAP1-like C-terminal" evidence="13">
    <location>
        <begin position="555"/>
        <end position="726"/>
    </location>
</feature>
<comment type="similarity">
    <text evidence="1 11">Belongs to the peptidase M1 family.</text>
</comment>
<dbReference type="InterPro" id="IPR050344">
    <property type="entry name" value="Peptidase_M1_aminopeptidases"/>
</dbReference>
<evidence type="ECO:0000256" key="4">
    <source>
        <dbReference type="ARBA" id="ARBA00022723"/>
    </source>
</evidence>
<evidence type="ECO:0000256" key="2">
    <source>
        <dbReference type="ARBA" id="ARBA00022438"/>
    </source>
</evidence>
<protein>
    <recommendedName>
        <fullName evidence="11">Aminopeptidase</fullName>
        <ecNumber evidence="11">3.4.11.-</ecNumber>
    </recommendedName>
</protein>
<evidence type="ECO:0000256" key="10">
    <source>
        <dbReference type="PIRSR" id="PIRSR634016-4"/>
    </source>
</evidence>
<dbReference type="GO" id="GO:0005737">
    <property type="term" value="C:cytoplasm"/>
    <property type="evidence" value="ECO:0007669"/>
    <property type="project" value="TreeGrafter"/>
</dbReference>
<evidence type="ECO:0000259" key="12">
    <source>
        <dbReference type="Pfam" id="PF01433"/>
    </source>
</evidence>
<keyword evidence="3 11" id="KW-0645">Protease</keyword>
<dbReference type="SUPFAM" id="SSF63737">
    <property type="entry name" value="Leukotriene A4 hydrolase N-terminal domain"/>
    <property type="match status" value="1"/>
</dbReference>
<proteinExistence type="inferred from homology"/>
<dbReference type="InterPro" id="IPR001930">
    <property type="entry name" value="Peptidase_M1"/>
</dbReference>
<dbReference type="InterPro" id="IPR027268">
    <property type="entry name" value="Peptidase_M4/M1_CTD_sf"/>
</dbReference>
<dbReference type="Gene3D" id="2.60.40.1730">
    <property type="entry name" value="tricorn interacting facor f3 domain"/>
    <property type="match status" value="1"/>
</dbReference>
<dbReference type="Gene3D" id="2.60.40.1910">
    <property type="match status" value="1"/>
</dbReference>
<dbReference type="GO" id="GO:0006508">
    <property type="term" value="P:proteolysis"/>
    <property type="evidence" value="ECO:0007669"/>
    <property type="project" value="UniProtKB-KW"/>
</dbReference>
<sequence length="733" mass="80982">MDTIGGFATLCRCGKSACATHITAPCDDGRQLLPADAEPIAYALDIALRLDEHAFDGVVAVDVDVRSRETSSLTLHAKELNFKKASFEGIGDATNIALSEETSTVTFTFDKPLPLGNGKLSITYTGELNNQMAGFYRSSYVDRDGNTKLMASTQFEAIDARRCLPCWDEPRRKATFECSLRVPGHMTALSNMPEKGVEEHADGSKTVSFDRTPRMSTYLLAFVVGEFDAVEATSKNGVQIRVFCPPGKPQLGRFALECAVAALDSYDETFQIHYPLPKADMVAIPEFAAGAMENWGLVTYREVDLLIDDRSASSRQLQRVAEVVIHELAHQWFGNLVTMEWWDDLWLNEGFATWMETGVCHKLHPDWNMWEQFITDMQGRALSLDALRSSHPIQVPIAKAEEVEQVFDAISYCKGGSVVRMVHAILGEAKFVEGLRNYMSNFSYGNATTDDLWGAWEDVSGKPIRKLMGQWTRQMGFPLLELKAAEPQPDGSIKLSLHQSWFLSDGSAPSSSQSWTIPLFVTASGGANGEEKMDEAPLMPAEADFELNVKGDGAWFKLNAGQHVPMRVVYPETMVPNLASAVRTKSICAADRIGLLSDYAALARAGRVDPASYLELLAAYSAETDGTVWSMVLEQLGALRGILNDDETLSELFSRFARSMLLPKLAEIGWSPLETDEHLTRKLRGELISILSSFCANEPEVQAEARRRFDAFVADPSCSELPSEYQQARPQVA</sequence>
<feature type="active site" description="Proton acceptor" evidence="8">
    <location>
        <position position="327"/>
    </location>
</feature>
<evidence type="ECO:0000256" key="7">
    <source>
        <dbReference type="ARBA" id="ARBA00023049"/>
    </source>
</evidence>
<feature type="binding site" evidence="9">
    <location>
        <position position="349"/>
    </location>
    <ligand>
        <name>Zn(2+)</name>
        <dbReference type="ChEBI" id="CHEBI:29105"/>
        <note>catalytic</note>
    </ligand>
</feature>
<dbReference type="PRINTS" id="PR00756">
    <property type="entry name" value="ALADIPTASE"/>
</dbReference>
<dbReference type="PANTHER" id="PTHR11533">
    <property type="entry name" value="PROTEASE M1 ZINC METALLOPROTEASE"/>
    <property type="match status" value="1"/>
</dbReference>
<feature type="domain" description="Aminopeptidase N-like N-terminal" evidence="14">
    <location>
        <begin position="39"/>
        <end position="219"/>
    </location>
</feature>
<name>A0A7S4F6B4_CHRCT</name>
<feature type="domain" description="Peptidase M1 membrane alanine aminopeptidase" evidence="12">
    <location>
        <begin position="254"/>
        <end position="471"/>
    </location>
</feature>
<dbReference type="EMBL" id="HBIZ01044949">
    <property type="protein sequence ID" value="CAE0776115.1"/>
    <property type="molecule type" value="Transcribed_RNA"/>
</dbReference>
<dbReference type="Pfam" id="PF17900">
    <property type="entry name" value="Peptidase_M1_N"/>
    <property type="match status" value="1"/>
</dbReference>
<dbReference type="GO" id="GO:0042277">
    <property type="term" value="F:peptide binding"/>
    <property type="evidence" value="ECO:0007669"/>
    <property type="project" value="TreeGrafter"/>
</dbReference>
<dbReference type="Gene3D" id="1.10.390.10">
    <property type="entry name" value="Neutral Protease Domain 2"/>
    <property type="match status" value="1"/>
</dbReference>
<organism evidence="15">
    <name type="scientific">Chrysotila carterae</name>
    <name type="common">Marine alga</name>
    <name type="synonym">Syracosphaera carterae</name>
    <dbReference type="NCBI Taxonomy" id="13221"/>
    <lineage>
        <taxon>Eukaryota</taxon>
        <taxon>Haptista</taxon>
        <taxon>Haptophyta</taxon>
        <taxon>Prymnesiophyceae</taxon>
        <taxon>Isochrysidales</taxon>
        <taxon>Isochrysidaceae</taxon>
        <taxon>Chrysotila</taxon>
    </lineage>
</organism>
<evidence type="ECO:0000259" key="14">
    <source>
        <dbReference type="Pfam" id="PF17900"/>
    </source>
</evidence>
<evidence type="ECO:0000256" key="3">
    <source>
        <dbReference type="ARBA" id="ARBA00022670"/>
    </source>
</evidence>
<dbReference type="InterPro" id="IPR042097">
    <property type="entry name" value="Aminopeptidase_N-like_N_sf"/>
</dbReference>
<evidence type="ECO:0000256" key="11">
    <source>
        <dbReference type="RuleBase" id="RU364040"/>
    </source>
</evidence>
<dbReference type="CDD" id="cd09601">
    <property type="entry name" value="M1_APN-Q_like"/>
    <property type="match status" value="1"/>
</dbReference>
<evidence type="ECO:0000256" key="9">
    <source>
        <dbReference type="PIRSR" id="PIRSR634016-3"/>
    </source>
</evidence>
<dbReference type="GO" id="GO:0070006">
    <property type="term" value="F:metalloaminopeptidase activity"/>
    <property type="evidence" value="ECO:0007669"/>
    <property type="project" value="TreeGrafter"/>
</dbReference>
<feature type="site" description="Transition state stabilizer" evidence="10">
    <location>
        <position position="412"/>
    </location>
</feature>
<dbReference type="InterPro" id="IPR034016">
    <property type="entry name" value="M1_APN-typ"/>
</dbReference>
<keyword evidence="7 11" id="KW-0482">Metalloprotease</keyword>
<feature type="binding site" evidence="9">
    <location>
        <position position="330"/>
    </location>
    <ligand>
        <name>Zn(2+)</name>
        <dbReference type="ChEBI" id="CHEBI:29105"/>
        <note>catalytic</note>
    </ligand>
</feature>
<feature type="binding site" evidence="9">
    <location>
        <position position="326"/>
    </location>
    <ligand>
        <name>Zn(2+)</name>
        <dbReference type="ChEBI" id="CHEBI:29105"/>
        <note>catalytic</note>
    </ligand>
</feature>
<keyword evidence="6 9" id="KW-0862">Zinc</keyword>
<dbReference type="AlphaFoldDB" id="A0A7S4F6B4"/>
<keyword evidence="4 9" id="KW-0479">Metal-binding</keyword>
<dbReference type="GO" id="GO:0008270">
    <property type="term" value="F:zinc ion binding"/>
    <property type="evidence" value="ECO:0007669"/>
    <property type="project" value="UniProtKB-UniRule"/>
</dbReference>
<keyword evidence="2 11" id="KW-0031">Aminopeptidase</keyword>
<dbReference type="Pfam" id="PF11838">
    <property type="entry name" value="ERAP1_C"/>
    <property type="match status" value="1"/>
</dbReference>
<dbReference type="GO" id="GO:0005615">
    <property type="term" value="C:extracellular space"/>
    <property type="evidence" value="ECO:0007669"/>
    <property type="project" value="TreeGrafter"/>
</dbReference>
<dbReference type="InterPro" id="IPR045357">
    <property type="entry name" value="Aminopeptidase_N-like_N"/>
</dbReference>
<dbReference type="InterPro" id="IPR014782">
    <property type="entry name" value="Peptidase_M1_dom"/>
</dbReference>
<dbReference type="GO" id="GO:0016020">
    <property type="term" value="C:membrane"/>
    <property type="evidence" value="ECO:0007669"/>
    <property type="project" value="TreeGrafter"/>
</dbReference>
<evidence type="ECO:0000256" key="8">
    <source>
        <dbReference type="PIRSR" id="PIRSR634016-1"/>
    </source>
</evidence>
<dbReference type="PANTHER" id="PTHR11533:SF174">
    <property type="entry name" value="PUROMYCIN-SENSITIVE AMINOPEPTIDASE-RELATED"/>
    <property type="match status" value="1"/>
</dbReference>
<evidence type="ECO:0000256" key="5">
    <source>
        <dbReference type="ARBA" id="ARBA00022801"/>
    </source>
</evidence>
<dbReference type="FunFam" id="1.10.390.10:FF:000001">
    <property type="entry name" value="Aminopeptidase"/>
    <property type="match status" value="1"/>
</dbReference>
<evidence type="ECO:0000256" key="1">
    <source>
        <dbReference type="ARBA" id="ARBA00010136"/>
    </source>
</evidence>
<dbReference type="FunFam" id="2.60.40.1730:FF:000002">
    <property type="entry name" value="Aminopeptidase"/>
    <property type="match status" value="1"/>
</dbReference>
<keyword evidence="5 11" id="KW-0378">Hydrolase</keyword>
<dbReference type="GO" id="GO:0043171">
    <property type="term" value="P:peptide catabolic process"/>
    <property type="evidence" value="ECO:0007669"/>
    <property type="project" value="TreeGrafter"/>
</dbReference>
<evidence type="ECO:0000256" key="6">
    <source>
        <dbReference type="ARBA" id="ARBA00022833"/>
    </source>
</evidence>
<dbReference type="SUPFAM" id="SSF55486">
    <property type="entry name" value="Metalloproteases ('zincins'), catalytic domain"/>
    <property type="match status" value="1"/>
</dbReference>
<dbReference type="Pfam" id="PF01433">
    <property type="entry name" value="Peptidase_M1"/>
    <property type="match status" value="1"/>
</dbReference>